<dbReference type="EMBL" id="CP030050">
    <property type="protein sequence ID" value="QOZ68137.1"/>
    <property type="molecule type" value="Genomic_DNA"/>
</dbReference>
<evidence type="ECO:0000313" key="3">
    <source>
        <dbReference type="Proteomes" id="UP000594015"/>
    </source>
</evidence>
<dbReference type="AlphaFoldDB" id="A0AAE7TGE2"/>
<name>A0AAE7TGE2_9BRAD</name>
<accession>A0AAE7TGE2</accession>
<evidence type="ECO:0000256" key="1">
    <source>
        <dbReference type="SAM" id="MobiDB-lite"/>
    </source>
</evidence>
<dbReference type="Proteomes" id="UP000594015">
    <property type="component" value="Chromosome"/>
</dbReference>
<sequence>MRTRGDRGHQQIRPQPGLFDEIYVKPAMGDDGSALDAALRLASRSGGVKDAGMPIPFLGPEHRQAEIDKVLTEPDGPRTSLHDHDRRRSS</sequence>
<evidence type="ECO:0000313" key="2">
    <source>
        <dbReference type="EMBL" id="QOZ68137.1"/>
    </source>
</evidence>
<proteinExistence type="predicted"/>
<organism evidence="2 3">
    <name type="scientific">Bradyrhizobium arachidis</name>
    <dbReference type="NCBI Taxonomy" id="858423"/>
    <lineage>
        <taxon>Bacteria</taxon>
        <taxon>Pseudomonadati</taxon>
        <taxon>Pseudomonadota</taxon>
        <taxon>Alphaproteobacteria</taxon>
        <taxon>Hyphomicrobiales</taxon>
        <taxon>Nitrobacteraceae</taxon>
        <taxon>Bradyrhizobium</taxon>
    </lineage>
</organism>
<reference evidence="2 3" key="1">
    <citation type="submission" date="2018-06" db="EMBL/GenBank/DDBJ databases">
        <title>Comparative genomics of Bradyrhizobium nodulating Arachidis hypogaea.</title>
        <authorList>
            <person name="Li Y."/>
        </authorList>
    </citation>
    <scope>NUCLEOTIDE SEQUENCE [LARGE SCALE GENOMIC DNA]</scope>
    <source>
        <strain evidence="2 3">CCBAU 051107</strain>
    </source>
</reference>
<dbReference type="KEGG" id="barh:WN72_18880"/>
<feature type="region of interest" description="Disordered" evidence="1">
    <location>
        <begin position="71"/>
        <end position="90"/>
    </location>
</feature>
<gene>
    <name evidence="2" type="ORF">WN72_18880</name>
</gene>
<protein>
    <submittedName>
        <fullName evidence="2">Uncharacterized protein</fullName>
    </submittedName>
</protein>